<keyword evidence="11" id="KW-1185">Reference proteome</keyword>
<dbReference type="AlphaFoldDB" id="A0A922L685"/>
<keyword evidence="5" id="KW-0963">Cytoplasm</keyword>
<feature type="domain" description="PCI" evidence="8">
    <location>
        <begin position="5"/>
        <end position="189"/>
    </location>
</feature>
<dbReference type="GO" id="GO:0008180">
    <property type="term" value="C:COP9 signalosome"/>
    <property type="evidence" value="ECO:0007669"/>
    <property type="project" value="UniProtKB-KW"/>
</dbReference>
<evidence type="ECO:0000259" key="8">
    <source>
        <dbReference type="PROSITE" id="PS50250"/>
    </source>
</evidence>
<dbReference type="PANTHER" id="PTHR13339">
    <property type="entry name" value="COP9 SIGNALOSOME COMPLEX SUBUNIT 8"/>
    <property type="match status" value="1"/>
</dbReference>
<gene>
    <name evidence="10" type="primary">COPS8</name>
    <name evidence="10" type="ORF">DERF_007676</name>
    <name evidence="9" type="ORF">HUG17_2026</name>
</gene>
<reference evidence="10" key="4">
    <citation type="journal article" date="2022" name="Res Sq">
        <title>Comparative Genomics Reveals Insights into the Divergent Evolution of Astigmatic Mites and Household Pest Adaptations.</title>
        <authorList>
            <person name="Xiong Q."/>
            <person name="Wan A.T.-Y."/>
            <person name="Liu X.-Y."/>
            <person name="Fung C.S.-H."/>
            <person name="Xiao X."/>
            <person name="Malainual N."/>
            <person name="Hou J."/>
            <person name="Wang L."/>
            <person name="Wang M."/>
            <person name="Yang K."/>
            <person name="Cui Y."/>
            <person name="Leung E."/>
            <person name="Nong W."/>
            <person name="Shin S.-K."/>
            <person name="Au S."/>
            <person name="Jeong K.Y."/>
            <person name="Chew F.T."/>
            <person name="Hui J."/>
            <person name="Leung T.F."/>
            <person name="Tungtrongchitr A."/>
            <person name="Zhong N."/>
            <person name="Liu Z."/>
            <person name="Tsui S."/>
        </authorList>
    </citation>
    <scope>NUCLEOTIDE SEQUENCE</scope>
    <source>
        <strain evidence="10">Derf</strain>
        <tissue evidence="10">Whole organism</tissue>
    </source>
</reference>
<evidence type="ECO:0000313" key="9">
    <source>
        <dbReference type="EMBL" id="KAH7646488.1"/>
    </source>
</evidence>
<accession>A0A922L685</accession>
<evidence type="ECO:0000313" key="10">
    <source>
        <dbReference type="EMBL" id="KAH9516974.1"/>
    </source>
</evidence>
<sequence length="193" mass="22151">MNEMDMISNYKSLVSSLERQELNAAMNGPASPQIYGQLLAIYLLIHDLPNAKLLWKRIPNEIKQSNSEIQAVWNVGVKLFKRELSDIYALVDSVEWPLHLNNIMNCIKEATRNRMLNLIGKAYSSIRLDVVSSFLGYDETQTIEKIHTLGWQYDCETKFVTPKKMPNTMDDSSNATFDDLMIKLTELVSFLEN</sequence>
<protein>
    <recommendedName>
        <fullName evidence="4">COP9 signalosome complex subunit 8</fullName>
    </recommendedName>
</protein>
<proteinExistence type="inferred from homology"/>
<dbReference type="GO" id="GO:0010387">
    <property type="term" value="P:COP9 signalosome assembly"/>
    <property type="evidence" value="ECO:0007669"/>
    <property type="project" value="InterPro"/>
</dbReference>
<dbReference type="EMBL" id="ASGP02000003">
    <property type="protein sequence ID" value="KAH9516974.1"/>
    <property type="molecule type" value="Genomic_DNA"/>
</dbReference>
<dbReference type="GO" id="GO:0005737">
    <property type="term" value="C:cytoplasm"/>
    <property type="evidence" value="ECO:0007669"/>
    <property type="project" value="UniProtKB-SubCell"/>
</dbReference>
<evidence type="ECO:0000256" key="7">
    <source>
        <dbReference type="ARBA" id="ARBA00023242"/>
    </source>
</evidence>
<dbReference type="InterPro" id="IPR033464">
    <property type="entry name" value="CSN8_PSD8_EIF3K"/>
</dbReference>
<dbReference type="PANTHER" id="PTHR13339:SF0">
    <property type="entry name" value="COP9 SIGNALOSOME COMPLEX SUBUNIT 8"/>
    <property type="match status" value="1"/>
</dbReference>
<dbReference type="GO" id="GO:0000338">
    <property type="term" value="P:protein deneddylation"/>
    <property type="evidence" value="ECO:0007669"/>
    <property type="project" value="InterPro"/>
</dbReference>
<dbReference type="Gene3D" id="1.25.40.990">
    <property type="match status" value="1"/>
</dbReference>
<name>A0A922L685_DERFA</name>
<dbReference type="InterPro" id="IPR000717">
    <property type="entry name" value="PCI_dom"/>
</dbReference>
<dbReference type="EMBL" id="SDOV01000001">
    <property type="protein sequence ID" value="KAH7646488.1"/>
    <property type="molecule type" value="Genomic_DNA"/>
</dbReference>
<evidence type="ECO:0000256" key="5">
    <source>
        <dbReference type="ARBA" id="ARBA00022490"/>
    </source>
</evidence>
<reference evidence="9" key="2">
    <citation type="submission" date="2020-06" db="EMBL/GenBank/DDBJ databases">
        <authorList>
            <person name="Ji K."/>
            <person name="Li J."/>
        </authorList>
    </citation>
    <scope>NUCLEOTIDE SEQUENCE</scope>
    <source>
        <strain evidence="9">JKM2019</strain>
        <tissue evidence="9">Whole body</tissue>
    </source>
</reference>
<evidence type="ECO:0000256" key="2">
    <source>
        <dbReference type="ARBA" id="ARBA00004496"/>
    </source>
</evidence>
<reference evidence="10" key="1">
    <citation type="submission" date="2013-05" db="EMBL/GenBank/DDBJ databases">
        <authorList>
            <person name="Yim A.K.Y."/>
            <person name="Chan T.F."/>
            <person name="Ji K.M."/>
            <person name="Liu X.Y."/>
            <person name="Zhou J.W."/>
            <person name="Li R.Q."/>
            <person name="Yang K.Y."/>
            <person name="Li J."/>
            <person name="Li M."/>
            <person name="Law P.T.W."/>
            <person name="Wu Y.L."/>
            <person name="Cai Z.L."/>
            <person name="Qin H."/>
            <person name="Bao Y."/>
            <person name="Leung R.K.K."/>
            <person name="Ng P.K.S."/>
            <person name="Zou J."/>
            <person name="Zhong X.J."/>
            <person name="Ran P.X."/>
            <person name="Zhong N.S."/>
            <person name="Liu Z.G."/>
            <person name="Tsui S.K.W."/>
        </authorList>
    </citation>
    <scope>NUCLEOTIDE SEQUENCE</scope>
    <source>
        <strain evidence="10">Derf</strain>
        <tissue evidence="10">Whole organism</tissue>
    </source>
</reference>
<dbReference type="Pfam" id="PF10075">
    <property type="entry name" value="CSN8_PSD8_EIF3K"/>
    <property type="match status" value="1"/>
</dbReference>
<evidence type="ECO:0000256" key="6">
    <source>
        <dbReference type="ARBA" id="ARBA00022790"/>
    </source>
</evidence>
<dbReference type="InterPro" id="IPR033205">
    <property type="entry name" value="COP9_CSN8"/>
</dbReference>
<evidence type="ECO:0000313" key="11">
    <source>
        <dbReference type="Proteomes" id="UP000790347"/>
    </source>
</evidence>
<comment type="subcellular location">
    <subcellularLocation>
        <location evidence="2">Cytoplasm</location>
    </subcellularLocation>
    <subcellularLocation>
        <location evidence="1">Nucleus</location>
    </subcellularLocation>
</comment>
<keyword evidence="6" id="KW-0736">Signalosome</keyword>
<dbReference type="PROSITE" id="PS50250">
    <property type="entry name" value="PCI"/>
    <property type="match status" value="1"/>
</dbReference>
<evidence type="ECO:0000256" key="1">
    <source>
        <dbReference type="ARBA" id="ARBA00004123"/>
    </source>
</evidence>
<keyword evidence="7" id="KW-0539">Nucleus</keyword>
<dbReference type="Proteomes" id="UP000790347">
    <property type="component" value="Unassembled WGS sequence"/>
</dbReference>
<dbReference type="OrthoDB" id="5351233at2759"/>
<comment type="caution">
    <text evidence="10">The sequence shown here is derived from an EMBL/GenBank/DDBJ whole genome shotgun (WGS) entry which is preliminary data.</text>
</comment>
<organism evidence="10 11">
    <name type="scientific">Dermatophagoides farinae</name>
    <name type="common">American house dust mite</name>
    <dbReference type="NCBI Taxonomy" id="6954"/>
    <lineage>
        <taxon>Eukaryota</taxon>
        <taxon>Metazoa</taxon>
        <taxon>Ecdysozoa</taxon>
        <taxon>Arthropoda</taxon>
        <taxon>Chelicerata</taxon>
        <taxon>Arachnida</taxon>
        <taxon>Acari</taxon>
        <taxon>Acariformes</taxon>
        <taxon>Sarcoptiformes</taxon>
        <taxon>Astigmata</taxon>
        <taxon>Psoroptidia</taxon>
        <taxon>Analgoidea</taxon>
        <taxon>Pyroglyphidae</taxon>
        <taxon>Dermatophagoidinae</taxon>
        <taxon>Dermatophagoides</taxon>
    </lineage>
</organism>
<comment type="similarity">
    <text evidence="3">Belongs to the CSN8 family.</text>
</comment>
<evidence type="ECO:0000256" key="4">
    <source>
        <dbReference type="ARBA" id="ARBA00014875"/>
    </source>
</evidence>
<evidence type="ECO:0000256" key="3">
    <source>
        <dbReference type="ARBA" id="ARBA00008252"/>
    </source>
</evidence>
<reference evidence="9" key="3">
    <citation type="journal article" date="2021" name="World Allergy Organ. J.">
        <title>Chromosome-level assembly of Dermatophagoides farinae genome and transcriptome reveals two novel allergens Der f 37 and Der f 39.</title>
        <authorList>
            <person name="Chen J."/>
            <person name="Cai Z."/>
            <person name="Fan D."/>
            <person name="Hu J."/>
            <person name="Hou Y."/>
            <person name="He Y."/>
            <person name="Zhang Z."/>
            <person name="Zhao Z."/>
            <person name="Gao P."/>
            <person name="Hu W."/>
            <person name="Sun J."/>
            <person name="Li J."/>
            <person name="Ji K."/>
        </authorList>
    </citation>
    <scope>NUCLEOTIDE SEQUENCE</scope>
    <source>
        <strain evidence="9">JKM2019</strain>
    </source>
</reference>
<dbReference type="Proteomes" id="UP000828236">
    <property type="component" value="Unassembled WGS sequence"/>
</dbReference>